<feature type="transmembrane region" description="Helical" evidence="5">
    <location>
        <begin position="147"/>
        <end position="173"/>
    </location>
</feature>
<feature type="transmembrane region" description="Helical" evidence="5">
    <location>
        <begin position="114"/>
        <end position="135"/>
    </location>
</feature>
<keyword evidence="4 5" id="KW-0472">Membrane</keyword>
<dbReference type="Pfam" id="PF07155">
    <property type="entry name" value="ECF-ribofla_trS"/>
    <property type="match status" value="1"/>
</dbReference>
<dbReference type="GO" id="GO:0016020">
    <property type="term" value="C:membrane"/>
    <property type="evidence" value="ECO:0007669"/>
    <property type="project" value="InterPro"/>
</dbReference>
<evidence type="ECO:0000256" key="3">
    <source>
        <dbReference type="ARBA" id="ARBA00022989"/>
    </source>
</evidence>
<dbReference type="HAMAP" id="MF_01572">
    <property type="entry name" value="UPF0397"/>
    <property type="match status" value="1"/>
</dbReference>
<dbReference type="Proteomes" id="UP000266258">
    <property type="component" value="Unassembled WGS sequence"/>
</dbReference>
<keyword evidence="3 5" id="KW-1133">Transmembrane helix</keyword>
<protein>
    <submittedName>
        <fullName evidence="6">ECF transporter S component</fullName>
    </submittedName>
</protein>
<evidence type="ECO:0000256" key="4">
    <source>
        <dbReference type="ARBA" id="ARBA00023136"/>
    </source>
</evidence>
<dbReference type="NCBIfam" id="NF010182">
    <property type="entry name" value="PRK13661.1"/>
    <property type="match status" value="1"/>
</dbReference>
<dbReference type="InterPro" id="IPR009825">
    <property type="entry name" value="ECF_substrate-spec-like"/>
</dbReference>
<evidence type="ECO:0000313" key="6">
    <source>
        <dbReference type="EMBL" id="RIY33635.1"/>
    </source>
</evidence>
<feature type="transmembrane region" description="Helical" evidence="5">
    <location>
        <begin position="79"/>
        <end position="98"/>
    </location>
</feature>
<keyword evidence="7" id="KW-1185">Reference proteome</keyword>
<dbReference type="PANTHER" id="PTHR37815">
    <property type="entry name" value="UPF0397 PROTEIN BC_2624-RELATED"/>
    <property type="match status" value="1"/>
</dbReference>
<feature type="transmembrane region" description="Helical" evidence="5">
    <location>
        <begin position="12"/>
        <end position="32"/>
    </location>
</feature>
<dbReference type="AlphaFoldDB" id="A0A3A1Y7P2"/>
<sequence length="187" mass="19720">MATATKRNPVKTVVAIGIGAAIILILMRFVMLPTPVPNTKLQTAYGFLALFAGIFGPFAAGVAAFIGHFLNDVTQYGTAWFSWISCSALLGVVLGYAVDGKKLLAGYFTVKQAIIFNVIQVIANLILWGVVAPSIDTAVYAEPTNKVYLQGIVAAIGNALSVGIIGTVLLAVYARTRTKSGALELEK</sequence>
<evidence type="ECO:0000313" key="7">
    <source>
        <dbReference type="Proteomes" id="UP000266258"/>
    </source>
</evidence>
<dbReference type="PANTHER" id="PTHR37815:SF3">
    <property type="entry name" value="UPF0397 PROTEIN SPR0429"/>
    <property type="match status" value="1"/>
</dbReference>
<keyword evidence="1" id="KW-1003">Cell membrane</keyword>
<gene>
    <name evidence="6" type="ORF">CJP74_01210</name>
</gene>
<evidence type="ECO:0000256" key="5">
    <source>
        <dbReference type="SAM" id="Phobius"/>
    </source>
</evidence>
<dbReference type="OrthoDB" id="4550662at2"/>
<comment type="caution">
    <text evidence="6">The sequence shown here is derived from an EMBL/GenBank/DDBJ whole genome shotgun (WGS) entry which is preliminary data.</text>
</comment>
<name>A0A3A1Y7P2_9GAMM</name>
<proteinExistence type="inferred from homology"/>
<dbReference type="RefSeq" id="WP_119496457.1">
    <property type="nucleotide sequence ID" value="NZ_NRJH01000012.1"/>
</dbReference>
<accession>A0A3A1Y7P2</accession>
<dbReference type="Gene3D" id="1.10.1760.20">
    <property type="match status" value="1"/>
</dbReference>
<feature type="transmembrane region" description="Helical" evidence="5">
    <location>
        <begin position="44"/>
        <end position="67"/>
    </location>
</feature>
<reference evidence="6 7" key="1">
    <citation type="submission" date="2017-08" db="EMBL/GenBank/DDBJ databases">
        <title>Reclassification of Bisgaard taxon 37 and 44.</title>
        <authorList>
            <person name="Christensen H."/>
        </authorList>
    </citation>
    <scope>NUCLEOTIDE SEQUENCE [LARGE SCALE GENOMIC DNA]</scope>
    <source>
        <strain evidence="6 7">B96_4</strain>
    </source>
</reference>
<evidence type="ECO:0000256" key="1">
    <source>
        <dbReference type="ARBA" id="ARBA00022475"/>
    </source>
</evidence>
<evidence type="ECO:0000256" key="2">
    <source>
        <dbReference type="ARBA" id="ARBA00022692"/>
    </source>
</evidence>
<organism evidence="6 7">
    <name type="scientific">Psittacicella melopsittaci</name>
    <dbReference type="NCBI Taxonomy" id="2028576"/>
    <lineage>
        <taxon>Bacteria</taxon>
        <taxon>Pseudomonadati</taxon>
        <taxon>Pseudomonadota</taxon>
        <taxon>Gammaproteobacteria</taxon>
        <taxon>Pasteurellales</taxon>
        <taxon>Psittacicellaceae</taxon>
        <taxon>Psittacicella</taxon>
    </lineage>
</organism>
<dbReference type="EMBL" id="NRJH01000012">
    <property type="protein sequence ID" value="RIY33635.1"/>
    <property type="molecule type" value="Genomic_DNA"/>
</dbReference>
<keyword evidence="2 5" id="KW-0812">Transmembrane</keyword>
<dbReference type="InterPro" id="IPR022914">
    <property type="entry name" value="UPF0397"/>
</dbReference>